<sequence>MVLDHLVIQSMDTSGRTVFNKKIASSNSTPFNREELNAILRFGAEELFKDDDENEEEPVCDIDEILKRAETREDAPSMAGEELLSAFKVASFSLEEDEDVSKLESITDENTKDWDEIIPEDFRNKVAEGERQKEMTDLYLPPVNAPLSQGGPGKGKLKNQDFSLNMTLVYHNCCISPFLIFLHTSFAHLAIIKDLVTPYFPGIL</sequence>
<dbReference type="EMBL" id="JACEEZ010002722">
    <property type="protein sequence ID" value="KAG0728026.1"/>
    <property type="molecule type" value="Genomic_DNA"/>
</dbReference>
<keyword evidence="3" id="KW-1185">Reference proteome</keyword>
<reference evidence="2" key="1">
    <citation type="submission" date="2020-07" db="EMBL/GenBank/DDBJ databases">
        <title>The High-quality genome of the commercially important snow crab, Chionoecetes opilio.</title>
        <authorList>
            <person name="Jeong J.-H."/>
            <person name="Ryu S."/>
        </authorList>
    </citation>
    <scope>NUCLEOTIDE SEQUENCE</scope>
    <source>
        <strain evidence="2">MADBK_172401_WGS</strain>
        <tissue evidence="2">Digestive gland</tissue>
    </source>
</reference>
<dbReference type="PANTHER" id="PTHR45623:SF14">
    <property type="entry name" value="CHROMODOMAIN-HELICASE-DNA-BINDING PROTEIN 1"/>
    <property type="match status" value="1"/>
</dbReference>
<dbReference type="GO" id="GO:0016887">
    <property type="term" value="F:ATP hydrolysis activity"/>
    <property type="evidence" value="ECO:0007669"/>
    <property type="project" value="TreeGrafter"/>
</dbReference>
<keyword evidence="1" id="KW-0539">Nucleus</keyword>
<organism evidence="2 3">
    <name type="scientific">Chionoecetes opilio</name>
    <name type="common">Atlantic snow crab</name>
    <name type="synonym">Cancer opilio</name>
    <dbReference type="NCBI Taxonomy" id="41210"/>
    <lineage>
        <taxon>Eukaryota</taxon>
        <taxon>Metazoa</taxon>
        <taxon>Ecdysozoa</taxon>
        <taxon>Arthropoda</taxon>
        <taxon>Crustacea</taxon>
        <taxon>Multicrustacea</taxon>
        <taxon>Malacostraca</taxon>
        <taxon>Eumalacostraca</taxon>
        <taxon>Eucarida</taxon>
        <taxon>Decapoda</taxon>
        <taxon>Pleocyemata</taxon>
        <taxon>Brachyura</taxon>
        <taxon>Eubrachyura</taxon>
        <taxon>Majoidea</taxon>
        <taxon>Majidae</taxon>
        <taxon>Chionoecetes</taxon>
    </lineage>
</organism>
<name>A0A8J5D169_CHIOP</name>
<evidence type="ECO:0000313" key="2">
    <source>
        <dbReference type="EMBL" id="KAG0728026.1"/>
    </source>
</evidence>
<evidence type="ECO:0000313" key="3">
    <source>
        <dbReference type="Proteomes" id="UP000770661"/>
    </source>
</evidence>
<dbReference type="OrthoDB" id="5857104at2759"/>
<dbReference type="GO" id="GO:0042393">
    <property type="term" value="F:histone binding"/>
    <property type="evidence" value="ECO:0007669"/>
    <property type="project" value="TreeGrafter"/>
</dbReference>
<comment type="caution">
    <text evidence="2">The sequence shown here is derived from an EMBL/GenBank/DDBJ whole genome shotgun (WGS) entry which is preliminary data.</text>
</comment>
<accession>A0A8J5D169</accession>
<gene>
    <name evidence="2" type="primary">CHD1_0</name>
    <name evidence="2" type="ORF">GWK47_033360</name>
</gene>
<dbReference type="Proteomes" id="UP000770661">
    <property type="component" value="Unassembled WGS sequence"/>
</dbReference>
<dbReference type="GO" id="GO:0005634">
    <property type="term" value="C:nucleus"/>
    <property type="evidence" value="ECO:0007669"/>
    <property type="project" value="TreeGrafter"/>
</dbReference>
<dbReference type="InterPro" id="IPR027417">
    <property type="entry name" value="P-loop_NTPase"/>
</dbReference>
<dbReference type="Gene3D" id="3.40.50.300">
    <property type="entry name" value="P-loop containing nucleotide triphosphate hydrolases"/>
    <property type="match status" value="1"/>
</dbReference>
<dbReference type="GO" id="GO:0000785">
    <property type="term" value="C:chromatin"/>
    <property type="evidence" value="ECO:0007669"/>
    <property type="project" value="TreeGrafter"/>
</dbReference>
<dbReference type="AlphaFoldDB" id="A0A8J5D169"/>
<dbReference type="GO" id="GO:0003682">
    <property type="term" value="F:chromatin binding"/>
    <property type="evidence" value="ECO:0007669"/>
    <property type="project" value="TreeGrafter"/>
</dbReference>
<proteinExistence type="predicted"/>
<protein>
    <submittedName>
        <fullName evidence="2">Chromodomain-helicase-DNA-binding protein 1</fullName>
    </submittedName>
</protein>
<dbReference type="PANTHER" id="PTHR45623">
    <property type="entry name" value="CHROMODOMAIN-HELICASE-DNA-BINDING PROTEIN 3-RELATED-RELATED"/>
    <property type="match status" value="1"/>
</dbReference>
<dbReference type="GO" id="GO:0140658">
    <property type="term" value="F:ATP-dependent chromatin remodeler activity"/>
    <property type="evidence" value="ECO:0007669"/>
    <property type="project" value="TreeGrafter"/>
</dbReference>
<dbReference type="GO" id="GO:0003677">
    <property type="term" value="F:DNA binding"/>
    <property type="evidence" value="ECO:0007669"/>
    <property type="project" value="TreeGrafter"/>
</dbReference>
<evidence type="ECO:0000256" key="1">
    <source>
        <dbReference type="ARBA" id="ARBA00023242"/>
    </source>
</evidence>
<dbReference type="GO" id="GO:0034728">
    <property type="term" value="P:nucleosome organization"/>
    <property type="evidence" value="ECO:0007669"/>
    <property type="project" value="TreeGrafter"/>
</dbReference>